<comment type="caution">
    <text evidence="1">The sequence shown here is derived from an EMBL/GenBank/DDBJ whole genome shotgun (WGS) entry which is preliminary data.</text>
</comment>
<keyword evidence="2" id="KW-1185">Reference proteome</keyword>
<dbReference type="EMBL" id="BSUZ01000001">
    <property type="protein sequence ID" value="GMA85933.1"/>
    <property type="molecule type" value="Genomic_DNA"/>
</dbReference>
<evidence type="ECO:0000313" key="2">
    <source>
        <dbReference type="Proteomes" id="UP001157017"/>
    </source>
</evidence>
<evidence type="ECO:0000313" key="1">
    <source>
        <dbReference type="EMBL" id="GMA85933.1"/>
    </source>
</evidence>
<organism evidence="1 2">
    <name type="scientific">Angustibacter aerolatus</name>
    <dbReference type="NCBI Taxonomy" id="1162965"/>
    <lineage>
        <taxon>Bacteria</taxon>
        <taxon>Bacillati</taxon>
        <taxon>Actinomycetota</taxon>
        <taxon>Actinomycetes</taxon>
        <taxon>Kineosporiales</taxon>
        <taxon>Kineosporiaceae</taxon>
    </lineage>
</organism>
<proteinExistence type="predicted"/>
<accession>A0ABQ6JCP0</accession>
<name>A0ABQ6JCP0_9ACTN</name>
<reference evidence="2" key="1">
    <citation type="journal article" date="2019" name="Int. J. Syst. Evol. Microbiol.">
        <title>The Global Catalogue of Microorganisms (GCM) 10K type strain sequencing project: providing services to taxonomists for standard genome sequencing and annotation.</title>
        <authorList>
            <consortium name="The Broad Institute Genomics Platform"/>
            <consortium name="The Broad Institute Genome Sequencing Center for Infectious Disease"/>
            <person name="Wu L."/>
            <person name="Ma J."/>
        </authorList>
    </citation>
    <scope>NUCLEOTIDE SEQUENCE [LARGE SCALE GENOMIC DNA]</scope>
    <source>
        <strain evidence="2">NBRC 108730</strain>
    </source>
</reference>
<protein>
    <submittedName>
        <fullName evidence="1">Uncharacterized protein</fullName>
    </submittedName>
</protein>
<sequence>MSTPTTTTRPQTGPTAVPDAVWVPRRDVVDRGRRYRVPAAFGAAGLVVGSALGGGTVAIVHHVQAGQQAPLVPGTGLAT</sequence>
<gene>
    <name evidence="1" type="ORF">GCM10025868_11830</name>
</gene>
<dbReference type="Proteomes" id="UP001157017">
    <property type="component" value="Unassembled WGS sequence"/>
</dbReference>